<evidence type="ECO:0000313" key="3">
    <source>
        <dbReference type="Proteomes" id="UP000054477"/>
    </source>
</evidence>
<accession>A0A0C9YDT8</accession>
<dbReference type="InterPro" id="IPR009737">
    <property type="entry name" value="Aim32/Apd1-like"/>
</dbReference>
<name>A0A0C9YDT8_9AGAR</name>
<feature type="compositionally biased region" description="Low complexity" evidence="1">
    <location>
        <begin position="113"/>
        <end position="132"/>
    </location>
</feature>
<keyword evidence="3" id="KW-1185">Reference proteome</keyword>
<reference evidence="3" key="2">
    <citation type="submission" date="2015-01" db="EMBL/GenBank/DDBJ databases">
        <title>Evolutionary Origins and Diversification of the Mycorrhizal Mutualists.</title>
        <authorList>
            <consortium name="DOE Joint Genome Institute"/>
            <consortium name="Mycorrhizal Genomics Consortium"/>
            <person name="Kohler A."/>
            <person name="Kuo A."/>
            <person name="Nagy L.G."/>
            <person name="Floudas D."/>
            <person name="Copeland A."/>
            <person name="Barry K.W."/>
            <person name="Cichocki N."/>
            <person name="Veneault-Fourrey C."/>
            <person name="LaButti K."/>
            <person name="Lindquist E.A."/>
            <person name="Lipzen A."/>
            <person name="Lundell T."/>
            <person name="Morin E."/>
            <person name="Murat C."/>
            <person name="Riley R."/>
            <person name="Ohm R."/>
            <person name="Sun H."/>
            <person name="Tunlid A."/>
            <person name="Henrissat B."/>
            <person name="Grigoriev I.V."/>
            <person name="Hibbett D.S."/>
            <person name="Martin F."/>
        </authorList>
    </citation>
    <scope>NUCLEOTIDE SEQUENCE [LARGE SCALE GENOMIC DNA]</scope>
    <source>
        <strain evidence="3">LaAM-08-1</strain>
    </source>
</reference>
<evidence type="ECO:0000256" key="1">
    <source>
        <dbReference type="SAM" id="MobiDB-lite"/>
    </source>
</evidence>
<dbReference type="AlphaFoldDB" id="A0A0C9YDT8"/>
<organism evidence="2 3">
    <name type="scientific">Laccaria amethystina LaAM-08-1</name>
    <dbReference type="NCBI Taxonomy" id="1095629"/>
    <lineage>
        <taxon>Eukaryota</taxon>
        <taxon>Fungi</taxon>
        <taxon>Dikarya</taxon>
        <taxon>Basidiomycota</taxon>
        <taxon>Agaricomycotina</taxon>
        <taxon>Agaricomycetes</taxon>
        <taxon>Agaricomycetidae</taxon>
        <taxon>Agaricales</taxon>
        <taxon>Agaricineae</taxon>
        <taxon>Hydnangiaceae</taxon>
        <taxon>Laccaria</taxon>
    </lineage>
</organism>
<gene>
    <name evidence="2" type="ORF">K443DRAFT_672574</name>
</gene>
<dbReference type="STRING" id="1095629.A0A0C9YDT8"/>
<dbReference type="OrthoDB" id="10253744at2759"/>
<dbReference type="EMBL" id="KN838542">
    <property type="protein sequence ID" value="KIK08562.1"/>
    <property type="molecule type" value="Genomic_DNA"/>
</dbReference>
<sequence length="365" mass="40334">MYSFRKLQAIVLGHDDDYDHDHEEDALCSTLRASDVPVSLADCRSCSDPCDLGHHEAYPRRFDIDMDTQMLGSVKPYHRQIVISTGRSDWERDVTEAKGSLAAYMLQVSTNSLLNTPKPSSPPSNGKSSYPSTGLFDPSQSTRISILNGSHNTLSHEEDHETVLIFPDFKAASEVRRSVQGAQDLWDSSVAPGISRSGAFLEKTTLRTWVLPYACVILLCSHKKRDNRCGIAAPKLEHAFITSLESQGWDADKHVECPSLTMGPPLEEMNVTPEEREENIASHLRVSTESKRALIIKTSHVGGHKYAGNCIIYTPAGSGVWYGRVTPHDVDSIVENTIIKGLVLPPLLRGGLNLSRPNCKSLNDW</sequence>
<dbReference type="Proteomes" id="UP000054477">
    <property type="component" value="Unassembled WGS sequence"/>
</dbReference>
<reference evidence="2 3" key="1">
    <citation type="submission" date="2014-04" db="EMBL/GenBank/DDBJ databases">
        <authorList>
            <consortium name="DOE Joint Genome Institute"/>
            <person name="Kuo A."/>
            <person name="Kohler A."/>
            <person name="Nagy L.G."/>
            <person name="Floudas D."/>
            <person name="Copeland A."/>
            <person name="Barry K.W."/>
            <person name="Cichocki N."/>
            <person name="Veneault-Fourrey C."/>
            <person name="LaButti K."/>
            <person name="Lindquist E.A."/>
            <person name="Lipzen A."/>
            <person name="Lundell T."/>
            <person name="Morin E."/>
            <person name="Murat C."/>
            <person name="Sun H."/>
            <person name="Tunlid A."/>
            <person name="Henrissat B."/>
            <person name="Grigoriev I.V."/>
            <person name="Hibbett D.S."/>
            <person name="Martin F."/>
            <person name="Nordberg H.P."/>
            <person name="Cantor M.N."/>
            <person name="Hua S.X."/>
        </authorList>
    </citation>
    <scope>NUCLEOTIDE SEQUENCE [LARGE SCALE GENOMIC DNA]</scope>
    <source>
        <strain evidence="2 3">LaAM-08-1</strain>
    </source>
</reference>
<dbReference type="CDD" id="cd03062">
    <property type="entry name" value="TRX_Fd_Sucrase"/>
    <property type="match status" value="1"/>
</dbReference>
<dbReference type="HOGENOM" id="CLU_048934_1_0_1"/>
<dbReference type="Gene3D" id="3.40.30.10">
    <property type="entry name" value="Glutaredoxin"/>
    <property type="match status" value="1"/>
</dbReference>
<dbReference type="PANTHER" id="PTHR31902:SF14">
    <property type="entry name" value="ACTIN PATCHES DISTAL PROTEIN 1"/>
    <property type="match status" value="1"/>
</dbReference>
<protein>
    <recommendedName>
        <fullName evidence="4">Sucraseferredoxin-like protein</fullName>
    </recommendedName>
</protein>
<dbReference type="SUPFAM" id="SSF52833">
    <property type="entry name" value="Thioredoxin-like"/>
    <property type="match status" value="1"/>
</dbReference>
<dbReference type="InterPro" id="IPR036249">
    <property type="entry name" value="Thioredoxin-like_sf"/>
</dbReference>
<evidence type="ECO:0000313" key="2">
    <source>
        <dbReference type="EMBL" id="KIK08562.1"/>
    </source>
</evidence>
<feature type="region of interest" description="Disordered" evidence="1">
    <location>
        <begin position="113"/>
        <end position="134"/>
    </location>
</feature>
<proteinExistence type="predicted"/>
<dbReference type="Pfam" id="PF06999">
    <property type="entry name" value="Suc_Fer-like"/>
    <property type="match status" value="1"/>
</dbReference>
<dbReference type="PANTHER" id="PTHR31902">
    <property type="entry name" value="ACTIN PATCHES DISTAL PROTEIN 1"/>
    <property type="match status" value="1"/>
</dbReference>
<evidence type="ECO:0008006" key="4">
    <source>
        <dbReference type="Google" id="ProtNLM"/>
    </source>
</evidence>